<feature type="domain" description="EGF-like" evidence="3">
    <location>
        <begin position="24"/>
        <end position="59"/>
    </location>
</feature>
<sequence length="188" mass="20814">MSHGVCDGFGTCQCAPPFLGKDCSIKDCPDNCNYNGWCSVEYPVSRCVCNPTYFGETCQYTECLNNCSFPNGVCDYATGECKCQRLYSPYNNTRVFRTDWGVEATWEGEDCSWLTAYSAAPASRRPARLGLLLAWPLFMAAVLLLSAFLGKAAPHYELPPVSPELVREAMLARELRIHSVGPGDHTEK</sequence>
<dbReference type="PROSITE" id="PS50026">
    <property type="entry name" value="EGF_3"/>
    <property type="match status" value="1"/>
</dbReference>
<protein>
    <recommendedName>
        <fullName evidence="3">EGF-like domain-containing protein</fullName>
    </recommendedName>
</protein>
<feature type="transmembrane region" description="Helical" evidence="2">
    <location>
        <begin position="129"/>
        <end position="149"/>
    </location>
</feature>
<dbReference type="InterPro" id="IPR000742">
    <property type="entry name" value="EGF"/>
</dbReference>
<keyword evidence="1" id="KW-1015">Disulfide bond</keyword>
<evidence type="ECO:0000313" key="4">
    <source>
        <dbReference type="EMBL" id="CAD9677626.1"/>
    </source>
</evidence>
<reference evidence="4" key="1">
    <citation type="submission" date="2021-01" db="EMBL/GenBank/DDBJ databases">
        <authorList>
            <person name="Corre E."/>
            <person name="Pelletier E."/>
            <person name="Niang G."/>
            <person name="Scheremetjew M."/>
            <person name="Finn R."/>
            <person name="Kale V."/>
            <person name="Holt S."/>
            <person name="Cochrane G."/>
            <person name="Meng A."/>
            <person name="Brown T."/>
            <person name="Cohen L."/>
        </authorList>
    </citation>
    <scope>NUCLEOTIDE SEQUENCE</scope>
    <source>
        <strain evidence="4">CCMP1243</strain>
    </source>
</reference>
<keyword evidence="2" id="KW-0472">Membrane</keyword>
<proteinExistence type="predicted"/>
<evidence type="ECO:0000256" key="1">
    <source>
        <dbReference type="PROSITE-ProRule" id="PRU00076"/>
    </source>
</evidence>
<dbReference type="EMBL" id="HBHJ01010538">
    <property type="protein sequence ID" value="CAD9677626.1"/>
    <property type="molecule type" value="Transcribed_RNA"/>
</dbReference>
<organism evidence="4">
    <name type="scientific">Rhizochromulina marina</name>
    <dbReference type="NCBI Taxonomy" id="1034831"/>
    <lineage>
        <taxon>Eukaryota</taxon>
        <taxon>Sar</taxon>
        <taxon>Stramenopiles</taxon>
        <taxon>Ochrophyta</taxon>
        <taxon>Dictyochophyceae</taxon>
        <taxon>Rhizochromulinales</taxon>
        <taxon>Rhizochromulina</taxon>
    </lineage>
</organism>
<name>A0A7S2RQC4_9STRA</name>
<dbReference type="Gene3D" id="2.10.25.10">
    <property type="entry name" value="Laminin"/>
    <property type="match status" value="1"/>
</dbReference>
<feature type="disulfide bond" evidence="1">
    <location>
        <begin position="28"/>
        <end position="38"/>
    </location>
</feature>
<keyword evidence="1" id="KW-0245">EGF-like domain</keyword>
<comment type="caution">
    <text evidence="1">Lacks conserved residue(s) required for the propagation of feature annotation.</text>
</comment>
<gene>
    <name evidence="4" type="ORF">RMAR1173_LOCUS6870</name>
</gene>
<accession>A0A7S2RQC4</accession>
<keyword evidence="2" id="KW-1133">Transmembrane helix</keyword>
<evidence type="ECO:0000259" key="3">
    <source>
        <dbReference type="PROSITE" id="PS50026"/>
    </source>
</evidence>
<dbReference type="AlphaFoldDB" id="A0A7S2RQC4"/>
<evidence type="ECO:0000256" key="2">
    <source>
        <dbReference type="SAM" id="Phobius"/>
    </source>
</evidence>
<feature type="disulfide bond" evidence="1">
    <location>
        <begin position="49"/>
        <end position="58"/>
    </location>
</feature>
<dbReference type="PROSITE" id="PS00022">
    <property type="entry name" value="EGF_1"/>
    <property type="match status" value="1"/>
</dbReference>
<keyword evidence="2" id="KW-0812">Transmembrane</keyword>